<dbReference type="Pfam" id="PF00583">
    <property type="entry name" value="Acetyltransf_1"/>
    <property type="match status" value="1"/>
</dbReference>
<dbReference type="OrthoDB" id="3190820at2"/>
<sequence length="175" mass="19379">MTDRRPVGVSVLRAASPDDTGLLRDLFAESREAELAALPDDGVRELFLSMQWAAQSTQYERLYPEADSLIILSPAPDGGMPVGRLLVHWLPERVRIVDIAVLAAHRNAGHGTAALIELLRRVDADDVPVTLSLLRQNRAAHRLYRHLCFVDAAGSPEDSHLVMRRARQSERSESA</sequence>
<evidence type="ECO:0000259" key="1">
    <source>
        <dbReference type="PROSITE" id="PS51186"/>
    </source>
</evidence>
<evidence type="ECO:0000313" key="3">
    <source>
        <dbReference type="Proteomes" id="UP000291483"/>
    </source>
</evidence>
<dbReference type="InterPro" id="IPR000182">
    <property type="entry name" value="GNAT_dom"/>
</dbReference>
<organism evidence="2 3">
    <name type="scientific">Microterricola gilva</name>
    <dbReference type="NCBI Taxonomy" id="393267"/>
    <lineage>
        <taxon>Bacteria</taxon>
        <taxon>Bacillati</taxon>
        <taxon>Actinomycetota</taxon>
        <taxon>Actinomycetes</taxon>
        <taxon>Micrococcales</taxon>
        <taxon>Microbacteriaceae</taxon>
        <taxon>Microterricola</taxon>
    </lineage>
</organism>
<dbReference type="InterPro" id="IPR016181">
    <property type="entry name" value="Acyl_CoA_acyltransferase"/>
</dbReference>
<feature type="domain" description="N-acetyltransferase" evidence="1">
    <location>
        <begin position="10"/>
        <end position="168"/>
    </location>
</feature>
<dbReference type="EMBL" id="SHLC01000001">
    <property type="protein sequence ID" value="RZU63738.1"/>
    <property type="molecule type" value="Genomic_DNA"/>
</dbReference>
<dbReference type="PROSITE" id="PS51186">
    <property type="entry name" value="GNAT"/>
    <property type="match status" value="1"/>
</dbReference>
<name>A0A4Q8AHA8_9MICO</name>
<accession>A0A4Q8AHA8</accession>
<keyword evidence="3" id="KW-1185">Reference proteome</keyword>
<dbReference type="SUPFAM" id="SSF55729">
    <property type="entry name" value="Acyl-CoA N-acyltransferases (Nat)"/>
    <property type="match status" value="1"/>
</dbReference>
<keyword evidence="2" id="KW-0808">Transferase</keyword>
<protein>
    <submittedName>
        <fullName evidence="2">Acetyltransferase (GNAT) family protein</fullName>
    </submittedName>
</protein>
<evidence type="ECO:0000313" key="2">
    <source>
        <dbReference type="EMBL" id="RZU63738.1"/>
    </source>
</evidence>
<proteinExistence type="predicted"/>
<comment type="caution">
    <text evidence="2">The sequence shown here is derived from an EMBL/GenBank/DDBJ whole genome shotgun (WGS) entry which is preliminary data.</text>
</comment>
<gene>
    <name evidence="2" type="ORF">EV379_0027</name>
</gene>
<dbReference type="RefSeq" id="WP_130504368.1">
    <property type="nucleotide sequence ID" value="NZ_SHLC01000001.1"/>
</dbReference>
<dbReference type="GO" id="GO:0016747">
    <property type="term" value="F:acyltransferase activity, transferring groups other than amino-acyl groups"/>
    <property type="evidence" value="ECO:0007669"/>
    <property type="project" value="InterPro"/>
</dbReference>
<dbReference type="Gene3D" id="3.40.630.30">
    <property type="match status" value="1"/>
</dbReference>
<reference evidence="2 3" key="1">
    <citation type="submission" date="2019-02" db="EMBL/GenBank/DDBJ databases">
        <title>Sequencing the genomes of 1000 actinobacteria strains.</title>
        <authorList>
            <person name="Klenk H.-P."/>
        </authorList>
    </citation>
    <scope>NUCLEOTIDE SEQUENCE [LARGE SCALE GENOMIC DNA]</scope>
    <source>
        <strain evidence="2 3">DSM 18319</strain>
    </source>
</reference>
<dbReference type="Proteomes" id="UP000291483">
    <property type="component" value="Unassembled WGS sequence"/>
</dbReference>
<dbReference type="AlphaFoldDB" id="A0A4Q8AHA8"/>